<feature type="transmembrane region" description="Helical" evidence="1">
    <location>
        <begin position="69"/>
        <end position="88"/>
    </location>
</feature>
<keyword evidence="3" id="KW-1185">Reference proteome</keyword>
<comment type="caution">
    <text evidence="2">The sequence shown here is derived from an EMBL/GenBank/DDBJ whole genome shotgun (WGS) entry which is preliminary data.</text>
</comment>
<gene>
    <name evidence="2" type="ORF">ACFFLE_00735</name>
</gene>
<feature type="transmembrane region" description="Helical" evidence="1">
    <location>
        <begin position="37"/>
        <end position="57"/>
    </location>
</feature>
<sequence>MENKIMRWLSFIIGIFFFAFSIVIIDSIFYNGSFLDFPYILLTIYFFISTFTFPLVSIEAGEEAQDKNIFVRSNSLIVAYIIAPIWIVSKYFGK</sequence>
<organism evidence="2 3">
    <name type="scientific">Salinicoccus siamensis</name>
    <dbReference type="NCBI Taxonomy" id="381830"/>
    <lineage>
        <taxon>Bacteria</taxon>
        <taxon>Bacillati</taxon>
        <taxon>Bacillota</taxon>
        <taxon>Bacilli</taxon>
        <taxon>Bacillales</taxon>
        <taxon>Staphylococcaceae</taxon>
        <taxon>Salinicoccus</taxon>
    </lineage>
</organism>
<evidence type="ECO:0000256" key="1">
    <source>
        <dbReference type="SAM" id="Phobius"/>
    </source>
</evidence>
<protein>
    <submittedName>
        <fullName evidence="2">Uncharacterized protein</fullName>
    </submittedName>
</protein>
<dbReference type="Proteomes" id="UP001589740">
    <property type="component" value="Unassembled WGS sequence"/>
</dbReference>
<feature type="transmembrane region" description="Helical" evidence="1">
    <location>
        <begin position="7"/>
        <end position="25"/>
    </location>
</feature>
<keyword evidence="1" id="KW-1133">Transmembrane helix</keyword>
<dbReference type="RefSeq" id="WP_380569271.1">
    <property type="nucleotide sequence ID" value="NZ_JBHMAH010000003.1"/>
</dbReference>
<keyword evidence="1" id="KW-0812">Transmembrane</keyword>
<name>A0ABV5Z0M5_9STAP</name>
<accession>A0ABV5Z0M5</accession>
<proteinExistence type="predicted"/>
<evidence type="ECO:0000313" key="2">
    <source>
        <dbReference type="EMBL" id="MFB9859633.1"/>
    </source>
</evidence>
<evidence type="ECO:0000313" key="3">
    <source>
        <dbReference type="Proteomes" id="UP001589740"/>
    </source>
</evidence>
<dbReference type="EMBL" id="JBHMAH010000003">
    <property type="protein sequence ID" value="MFB9859633.1"/>
    <property type="molecule type" value="Genomic_DNA"/>
</dbReference>
<keyword evidence="1" id="KW-0472">Membrane</keyword>
<reference evidence="2 3" key="1">
    <citation type="submission" date="2024-09" db="EMBL/GenBank/DDBJ databases">
        <authorList>
            <person name="Sun Q."/>
            <person name="Mori K."/>
        </authorList>
    </citation>
    <scope>NUCLEOTIDE SEQUENCE [LARGE SCALE GENOMIC DNA]</scope>
    <source>
        <strain evidence="2 3">JCM 12822</strain>
    </source>
</reference>